<dbReference type="SUPFAM" id="SSF46689">
    <property type="entry name" value="Homeodomain-like"/>
    <property type="match status" value="1"/>
</dbReference>
<feature type="domain" description="Myb-like" evidence="6">
    <location>
        <begin position="1"/>
        <end position="49"/>
    </location>
</feature>
<keyword evidence="2" id="KW-0217">Developmental protein</keyword>
<keyword evidence="5" id="KW-0539">Nucleus</keyword>
<dbReference type="GO" id="GO:0003700">
    <property type="term" value="F:DNA-binding transcription factor activity"/>
    <property type="evidence" value="ECO:0007669"/>
    <property type="project" value="InterPro"/>
</dbReference>
<dbReference type="GO" id="GO:0005634">
    <property type="term" value="C:nucleus"/>
    <property type="evidence" value="ECO:0007669"/>
    <property type="project" value="UniProtKB-SubCell"/>
</dbReference>
<dbReference type="GO" id="GO:0009908">
    <property type="term" value="P:flower development"/>
    <property type="evidence" value="ECO:0007669"/>
    <property type="project" value="UniProtKB-ARBA"/>
</dbReference>
<dbReference type="OrthoDB" id="118550at2759"/>
<evidence type="ECO:0000256" key="2">
    <source>
        <dbReference type="ARBA" id="ARBA00022473"/>
    </source>
</evidence>
<evidence type="ECO:0000256" key="3">
    <source>
        <dbReference type="ARBA" id="ARBA00023015"/>
    </source>
</evidence>
<reference evidence="7 8" key="1">
    <citation type="journal article" date="2013" name="BMC Genomics">
        <title>The miniature genome of a carnivorous plant Genlisea aurea contains a low number of genes and short non-coding sequences.</title>
        <authorList>
            <person name="Leushkin E.V."/>
            <person name="Sutormin R.A."/>
            <person name="Nabieva E.R."/>
            <person name="Penin A.A."/>
            <person name="Kondrashov A.S."/>
            <person name="Logacheva M.D."/>
        </authorList>
    </citation>
    <scope>NUCLEOTIDE SEQUENCE [LARGE SCALE GENOMIC DNA]</scope>
</reference>
<protein>
    <recommendedName>
        <fullName evidence="6">Myb-like domain-containing protein</fullName>
    </recommendedName>
</protein>
<evidence type="ECO:0000256" key="4">
    <source>
        <dbReference type="ARBA" id="ARBA00023163"/>
    </source>
</evidence>
<dbReference type="GO" id="GO:0048262">
    <property type="term" value="P:determination of dorsal/ventral asymmetry"/>
    <property type="evidence" value="ECO:0007669"/>
    <property type="project" value="UniProtKB-ARBA"/>
</dbReference>
<dbReference type="PANTHER" id="PTHR43952">
    <property type="entry name" value="MYB FAMILY TRANSCRIPTION FACTOR-RELATED"/>
    <property type="match status" value="1"/>
</dbReference>
<proteinExistence type="predicted"/>
<dbReference type="EMBL" id="AUSU01008834">
    <property type="protein sequence ID" value="EPS58871.1"/>
    <property type="molecule type" value="Genomic_DNA"/>
</dbReference>
<feature type="non-terminal residue" evidence="7">
    <location>
        <position position="1"/>
    </location>
</feature>
<feature type="non-terminal residue" evidence="7">
    <location>
        <position position="65"/>
    </location>
</feature>
<evidence type="ECO:0000313" key="7">
    <source>
        <dbReference type="EMBL" id="EPS58871.1"/>
    </source>
</evidence>
<sequence>RRWTAKENKDFEDALAVYDDQNSPERWRKVARAVGRSIEEVKRHYDILVEDVTSIENGAVPLPKY</sequence>
<name>S8C3F2_9LAMI</name>
<comment type="subcellular location">
    <subcellularLocation>
        <location evidence="1">Nucleus</location>
    </subcellularLocation>
</comment>
<dbReference type="PANTHER" id="PTHR43952:SF75">
    <property type="entry name" value="PROTEIN RADIALIS-LIKE 6"/>
    <property type="match status" value="1"/>
</dbReference>
<accession>S8C3F2</accession>
<dbReference type="Proteomes" id="UP000015453">
    <property type="component" value="Unassembled WGS sequence"/>
</dbReference>
<dbReference type="FunFam" id="1.10.10.60:FF:000154">
    <property type="entry name" value="Transcription factor SRM1"/>
    <property type="match status" value="1"/>
</dbReference>
<dbReference type="AlphaFoldDB" id="S8C3F2"/>
<dbReference type="Gene3D" id="1.10.10.60">
    <property type="entry name" value="Homeodomain-like"/>
    <property type="match status" value="1"/>
</dbReference>
<dbReference type="InterPro" id="IPR044636">
    <property type="entry name" value="RADIALIS-like"/>
</dbReference>
<organism evidence="7 8">
    <name type="scientific">Genlisea aurea</name>
    <dbReference type="NCBI Taxonomy" id="192259"/>
    <lineage>
        <taxon>Eukaryota</taxon>
        <taxon>Viridiplantae</taxon>
        <taxon>Streptophyta</taxon>
        <taxon>Embryophyta</taxon>
        <taxon>Tracheophyta</taxon>
        <taxon>Spermatophyta</taxon>
        <taxon>Magnoliopsida</taxon>
        <taxon>eudicotyledons</taxon>
        <taxon>Gunneridae</taxon>
        <taxon>Pentapetalae</taxon>
        <taxon>asterids</taxon>
        <taxon>lamiids</taxon>
        <taxon>Lamiales</taxon>
        <taxon>Lentibulariaceae</taxon>
        <taxon>Genlisea</taxon>
    </lineage>
</organism>
<dbReference type="InterPro" id="IPR009057">
    <property type="entry name" value="Homeodomain-like_sf"/>
</dbReference>
<dbReference type="PROSITE" id="PS50090">
    <property type="entry name" value="MYB_LIKE"/>
    <property type="match status" value="1"/>
</dbReference>
<comment type="caution">
    <text evidence="7">The sequence shown here is derived from an EMBL/GenBank/DDBJ whole genome shotgun (WGS) entry which is preliminary data.</text>
</comment>
<evidence type="ECO:0000256" key="1">
    <source>
        <dbReference type="ARBA" id="ARBA00004123"/>
    </source>
</evidence>
<keyword evidence="8" id="KW-1185">Reference proteome</keyword>
<evidence type="ECO:0000259" key="6">
    <source>
        <dbReference type="PROSITE" id="PS50090"/>
    </source>
</evidence>
<evidence type="ECO:0000313" key="8">
    <source>
        <dbReference type="Proteomes" id="UP000015453"/>
    </source>
</evidence>
<keyword evidence="3" id="KW-0805">Transcription regulation</keyword>
<keyword evidence="4" id="KW-0804">Transcription</keyword>
<dbReference type="Pfam" id="PF00249">
    <property type="entry name" value="Myb_DNA-binding"/>
    <property type="match status" value="1"/>
</dbReference>
<dbReference type="InterPro" id="IPR001005">
    <property type="entry name" value="SANT/Myb"/>
</dbReference>
<evidence type="ECO:0000256" key="5">
    <source>
        <dbReference type="ARBA" id="ARBA00023242"/>
    </source>
</evidence>
<gene>
    <name evidence="7" type="ORF">M569_15942</name>
</gene>